<organism evidence="2 3">
    <name type="scientific">Catenulispora acidiphila (strain DSM 44928 / JCM 14897 / NBRC 102108 / NRRL B-24433 / ID139908)</name>
    <dbReference type="NCBI Taxonomy" id="479433"/>
    <lineage>
        <taxon>Bacteria</taxon>
        <taxon>Bacillati</taxon>
        <taxon>Actinomycetota</taxon>
        <taxon>Actinomycetes</taxon>
        <taxon>Catenulisporales</taxon>
        <taxon>Catenulisporaceae</taxon>
        <taxon>Catenulispora</taxon>
    </lineage>
</organism>
<sequence length="68" mass="7559">MEFGPEADAPHIAPLWRIAYRNPDPYRRTENSFAAYFDGHVPSEAIAAFITALTAPSTRPTDTGNEEH</sequence>
<dbReference type="HOGENOM" id="CLU_2786260_0_0_11"/>
<proteinExistence type="predicted"/>
<gene>
    <name evidence="2" type="ordered locus">Caci_4072</name>
</gene>
<dbReference type="InterPro" id="IPR005523">
    <property type="entry name" value="DUF317_SPDY"/>
</dbReference>
<name>C7QG92_CATAD</name>
<reference evidence="2 3" key="1">
    <citation type="journal article" date="2009" name="Stand. Genomic Sci.">
        <title>Complete genome sequence of Catenulispora acidiphila type strain (ID 139908).</title>
        <authorList>
            <person name="Copeland A."/>
            <person name="Lapidus A."/>
            <person name="Glavina Del Rio T."/>
            <person name="Nolan M."/>
            <person name="Lucas S."/>
            <person name="Chen F."/>
            <person name="Tice H."/>
            <person name="Cheng J.F."/>
            <person name="Bruce D."/>
            <person name="Goodwin L."/>
            <person name="Pitluck S."/>
            <person name="Mikhailova N."/>
            <person name="Pati A."/>
            <person name="Ivanova N."/>
            <person name="Mavromatis K."/>
            <person name="Chen A."/>
            <person name="Palaniappan K."/>
            <person name="Chain P."/>
            <person name="Land M."/>
            <person name="Hauser L."/>
            <person name="Chang Y.J."/>
            <person name="Jeffries C.D."/>
            <person name="Chertkov O."/>
            <person name="Brettin T."/>
            <person name="Detter J.C."/>
            <person name="Han C."/>
            <person name="Ali Z."/>
            <person name="Tindall B.J."/>
            <person name="Goker M."/>
            <person name="Bristow J."/>
            <person name="Eisen J.A."/>
            <person name="Markowitz V."/>
            <person name="Hugenholtz P."/>
            <person name="Kyrpides N.C."/>
            <person name="Klenk H.P."/>
        </authorList>
    </citation>
    <scope>NUCLEOTIDE SEQUENCE [LARGE SCALE GENOMIC DNA]</scope>
    <source>
        <strain evidence="3">DSM 44928 / JCM 14897 / NBRC 102108 / NRRL B-24433 / ID139908</strain>
    </source>
</reference>
<protein>
    <recommendedName>
        <fullName evidence="1">DUF317 domain-containing protein</fullName>
    </recommendedName>
</protein>
<dbReference type="STRING" id="479433.Caci_4072"/>
<dbReference type="AlphaFoldDB" id="C7QG92"/>
<dbReference type="Proteomes" id="UP000000851">
    <property type="component" value="Chromosome"/>
</dbReference>
<dbReference type="EMBL" id="CP001700">
    <property type="protein sequence ID" value="ACU72937.1"/>
    <property type="molecule type" value="Genomic_DNA"/>
</dbReference>
<evidence type="ECO:0000313" key="2">
    <source>
        <dbReference type="EMBL" id="ACU72937.1"/>
    </source>
</evidence>
<evidence type="ECO:0000259" key="1">
    <source>
        <dbReference type="Pfam" id="PF03771"/>
    </source>
</evidence>
<keyword evidence="3" id="KW-1185">Reference proteome</keyword>
<dbReference type="KEGG" id="cai:Caci_4072"/>
<evidence type="ECO:0000313" key="3">
    <source>
        <dbReference type="Proteomes" id="UP000000851"/>
    </source>
</evidence>
<accession>C7QG92</accession>
<feature type="domain" description="DUF317" evidence="1">
    <location>
        <begin position="3"/>
        <end position="56"/>
    </location>
</feature>
<dbReference type="InParanoid" id="C7QG92"/>
<dbReference type="Pfam" id="PF03771">
    <property type="entry name" value="SPDY"/>
    <property type="match status" value="1"/>
</dbReference>